<keyword evidence="1" id="KW-0732">Signal</keyword>
<organism evidence="2 3">
    <name type="scientific">Candidatus Brevifilum fermentans</name>
    <dbReference type="NCBI Taxonomy" id="1986204"/>
    <lineage>
        <taxon>Bacteria</taxon>
        <taxon>Bacillati</taxon>
        <taxon>Chloroflexota</taxon>
        <taxon>Anaerolineae</taxon>
        <taxon>Anaerolineales</taxon>
        <taxon>Anaerolineaceae</taxon>
        <taxon>Candidatus Brevifilum</taxon>
    </lineage>
</organism>
<sequence>MNWKLSLLMSMLLISLLFLNGCAVSGTQEQLSFEDQASTSVAETLMVMQSVETIVAMTVSAGEIEQPTLEATAEPPTPTATFTEIPTETMVPTLTFTATYAVPMVSVSVPTNCRLGPGEVYAQVSVLLVGTQVEVVARSADGDYWVVRNPGGEGTCWLWGYYAIVLGHTGNLPVWDPPPTPAPAATYTTVPLTPSTYSTGALEIEQTYTADLDEGLLNGGSGKDLWYQVVSATERYLTPINGAGFAVWGGSAPGMSDCIGASLSTTSIPLSSSLVGTYVCYRTNEGRPGAFRVNELTGTTIKIGYTTWNKP</sequence>
<proteinExistence type="predicted"/>
<dbReference type="KEGG" id="abat:CFX1CAM_0405"/>
<dbReference type="Proteomes" id="UP000195514">
    <property type="component" value="Chromosome I"/>
</dbReference>
<evidence type="ECO:0000256" key="1">
    <source>
        <dbReference type="SAM" id="SignalP"/>
    </source>
</evidence>
<gene>
    <name evidence="2" type="ORF">CFX1CAM_0405</name>
</gene>
<keyword evidence="3" id="KW-1185">Reference proteome</keyword>
<evidence type="ECO:0008006" key="4">
    <source>
        <dbReference type="Google" id="ProtNLM"/>
    </source>
</evidence>
<dbReference type="RefSeq" id="WP_087861404.1">
    <property type="nucleotide sequence ID" value="NZ_LT859958.1"/>
</dbReference>
<dbReference type="EMBL" id="LT859958">
    <property type="protein sequence ID" value="SMX53471.1"/>
    <property type="molecule type" value="Genomic_DNA"/>
</dbReference>
<feature type="chain" id="PRO_5013051599" description="SH3b domain-containing protein" evidence="1">
    <location>
        <begin position="24"/>
        <end position="311"/>
    </location>
</feature>
<dbReference type="AlphaFoldDB" id="A0A1Y6K1F5"/>
<reference evidence="3" key="1">
    <citation type="submission" date="2017-05" db="EMBL/GenBank/DDBJ databases">
        <authorList>
            <person name="Kirkegaard R."/>
            <person name="Mcilroy J S."/>
        </authorList>
    </citation>
    <scope>NUCLEOTIDE SEQUENCE [LARGE SCALE GENOMIC DNA]</scope>
</reference>
<evidence type="ECO:0000313" key="2">
    <source>
        <dbReference type="EMBL" id="SMX53471.1"/>
    </source>
</evidence>
<evidence type="ECO:0000313" key="3">
    <source>
        <dbReference type="Proteomes" id="UP000195514"/>
    </source>
</evidence>
<name>A0A1Y6K1F5_9CHLR</name>
<accession>A0A1Y6K1F5</accession>
<feature type="signal peptide" evidence="1">
    <location>
        <begin position="1"/>
        <end position="23"/>
    </location>
</feature>
<dbReference type="OrthoDB" id="7739067at2"/>
<protein>
    <recommendedName>
        <fullName evidence="4">SH3b domain-containing protein</fullName>
    </recommendedName>
</protein>